<dbReference type="Proteomes" id="UP000694425">
    <property type="component" value="Unplaced"/>
</dbReference>
<protein>
    <submittedName>
        <fullName evidence="2">Uncharacterized protein</fullName>
    </submittedName>
</protein>
<reference evidence="2" key="2">
    <citation type="submission" date="2025-09" db="UniProtKB">
        <authorList>
            <consortium name="Ensembl"/>
        </authorList>
    </citation>
    <scope>IDENTIFICATION</scope>
</reference>
<feature type="transmembrane region" description="Helical" evidence="1">
    <location>
        <begin position="35"/>
        <end position="51"/>
    </location>
</feature>
<keyword evidence="1" id="KW-0472">Membrane</keyword>
<dbReference type="AlphaFoldDB" id="A0A8C7EMA8"/>
<evidence type="ECO:0000313" key="3">
    <source>
        <dbReference type="Proteomes" id="UP000694425"/>
    </source>
</evidence>
<keyword evidence="1" id="KW-1133">Transmembrane helix</keyword>
<proteinExistence type="predicted"/>
<dbReference type="GeneTree" id="ENSGT01150000287024"/>
<keyword evidence="3" id="KW-1185">Reference proteome</keyword>
<reference evidence="2" key="1">
    <citation type="submission" date="2025-08" db="UniProtKB">
        <authorList>
            <consortium name="Ensembl"/>
        </authorList>
    </citation>
    <scope>IDENTIFICATION</scope>
</reference>
<sequence length="77" mass="9391">MASILELTCIYLTFILHDNEVIQLRRKWKQRKKNLRNLMMTWALVFLPHFFCDLFSKKLNSWGEGSRSGRDRIYKRK</sequence>
<organism evidence="2 3">
    <name type="scientific">Neovison vison</name>
    <name type="common">American mink</name>
    <name type="synonym">Mustela vison</name>
    <dbReference type="NCBI Taxonomy" id="452646"/>
    <lineage>
        <taxon>Eukaryota</taxon>
        <taxon>Metazoa</taxon>
        <taxon>Chordata</taxon>
        <taxon>Craniata</taxon>
        <taxon>Vertebrata</taxon>
        <taxon>Euteleostomi</taxon>
        <taxon>Mammalia</taxon>
        <taxon>Eutheria</taxon>
        <taxon>Laurasiatheria</taxon>
        <taxon>Carnivora</taxon>
        <taxon>Caniformia</taxon>
        <taxon>Musteloidea</taxon>
        <taxon>Mustelidae</taxon>
        <taxon>Mustelinae</taxon>
        <taxon>Neogale</taxon>
    </lineage>
</organism>
<keyword evidence="1" id="KW-0812">Transmembrane</keyword>
<accession>A0A8C7EMA8</accession>
<dbReference type="Ensembl" id="ENSNVIT00000010026.1">
    <property type="protein sequence ID" value="ENSNVIP00000008563.1"/>
    <property type="gene ID" value="ENSNVIG00000006804.1"/>
</dbReference>
<evidence type="ECO:0000256" key="1">
    <source>
        <dbReference type="SAM" id="Phobius"/>
    </source>
</evidence>
<evidence type="ECO:0000313" key="2">
    <source>
        <dbReference type="Ensembl" id="ENSNVIP00000008563.1"/>
    </source>
</evidence>
<name>A0A8C7EMA8_NEOVI</name>